<dbReference type="EMBL" id="BJYY01000013">
    <property type="protein sequence ID" value="GEO34153.1"/>
    <property type="molecule type" value="Genomic_DNA"/>
</dbReference>
<evidence type="ECO:0000313" key="2">
    <source>
        <dbReference type="EMBL" id="GEO34153.1"/>
    </source>
</evidence>
<dbReference type="SUPFAM" id="SSF102588">
    <property type="entry name" value="LmbE-like"/>
    <property type="match status" value="1"/>
</dbReference>
<organism evidence="2 3">
    <name type="scientific">Cellulomonas aerilata</name>
    <dbReference type="NCBI Taxonomy" id="515326"/>
    <lineage>
        <taxon>Bacteria</taxon>
        <taxon>Bacillati</taxon>
        <taxon>Actinomycetota</taxon>
        <taxon>Actinomycetes</taxon>
        <taxon>Micrococcales</taxon>
        <taxon>Cellulomonadaceae</taxon>
        <taxon>Cellulomonas</taxon>
    </lineage>
</organism>
<dbReference type="Gene3D" id="3.40.50.10320">
    <property type="entry name" value="LmbE-like"/>
    <property type="match status" value="1"/>
</dbReference>
<dbReference type="GO" id="GO:0016811">
    <property type="term" value="F:hydrolase activity, acting on carbon-nitrogen (but not peptide) bonds, in linear amides"/>
    <property type="evidence" value="ECO:0007669"/>
    <property type="project" value="TreeGrafter"/>
</dbReference>
<proteinExistence type="predicted"/>
<comment type="caution">
    <text evidence="2">The sequence shown here is derived from an EMBL/GenBank/DDBJ whole genome shotgun (WGS) entry which is preliminary data.</text>
</comment>
<dbReference type="InterPro" id="IPR003737">
    <property type="entry name" value="GlcNAc_PI_deacetylase-related"/>
</dbReference>
<evidence type="ECO:0008006" key="4">
    <source>
        <dbReference type="Google" id="ProtNLM"/>
    </source>
</evidence>
<dbReference type="Proteomes" id="UP000321181">
    <property type="component" value="Unassembled WGS sequence"/>
</dbReference>
<name>A0A512DCH7_9CELL</name>
<protein>
    <recommendedName>
        <fullName evidence="4">GlcNAc-PI de-N-acetylase</fullName>
    </recommendedName>
</protein>
<dbReference type="InterPro" id="IPR024078">
    <property type="entry name" value="LmbE-like_dom_sf"/>
</dbReference>
<dbReference type="Pfam" id="PF02585">
    <property type="entry name" value="PIG-L"/>
    <property type="match status" value="1"/>
</dbReference>
<dbReference type="PANTHER" id="PTHR12993:SF11">
    <property type="entry name" value="N-ACETYLGLUCOSAMINYL-PHOSPHATIDYLINOSITOL DE-N-ACETYLASE"/>
    <property type="match status" value="1"/>
</dbReference>
<dbReference type="PANTHER" id="PTHR12993">
    <property type="entry name" value="N-ACETYLGLUCOSAMINYL-PHOSPHATIDYLINOSITOL DE-N-ACETYLASE-RELATED"/>
    <property type="match status" value="1"/>
</dbReference>
<keyword evidence="3" id="KW-1185">Reference proteome</keyword>
<dbReference type="GO" id="GO:0016137">
    <property type="term" value="P:glycoside metabolic process"/>
    <property type="evidence" value="ECO:0007669"/>
    <property type="project" value="UniProtKB-ARBA"/>
</dbReference>
<dbReference type="AlphaFoldDB" id="A0A512DCH7"/>
<evidence type="ECO:0000313" key="3">
    <source>
        <dbReference type="Proteomes" id="UP000321181"/>
    </source>
</evidence>
<sequence length="256" mass="28295">MAHPDDETFQVYGTVALHRDDPGFRLAVLHATDGDAGQIAPGVDVGPEGLGAHRRREDELAWAAVGYVPDRHDWLGYPDGELSRAPFGEVVAHVARLLDDERPDVVCTFGPHGMTGHPDHITIGRATDTAFHAVRRDGGPGLRRLLHAGFAETYFRKHQAWLHEQGLPQWEPDRLYHLRGTPDEHIGVKVPTRKVADRVFAGIQQHRSQMHVLFAHPVDDTVFTAGNSRETHVVAWPPRAVGTPVLTDVFEGLDDG</sequence>
<reference evidence="2 3" key="1">
    <citation type="submission" date="2019-07" db="EMBL/GenBank/DDBJ databases">
        <title>Whole genome shotgun sequence of Cellulomonas aerilata NBRC 106308.</title>
        <authorList>
            <person name="Hosoyama A."/>
            <person name="Uohara A."/>
            <person name="Ohji S."/>
            <person name="Ichikawa N."/>
        </authorList>
    </citation>
    <scope>NUCLEOTIDE SEQUENCE [LARGE SCALE GENOMIC DNA]</scope>
    <source>
        <strain evidence="2 3">NBRC 106308</strain>
    </source>
</reference>
<evidence type="ECO:0000256" key="1">
    <source>
        <dbReference type="ARBA" id="ARBA00022833"/>
    </source>
</evidence>
<accession>A0A512DCH7</accession>
<gene>
    <name evidence="2" type="ORF">CAE01nite_18780</name>
</gene>
<keyword evidence="1" id="KW-0862">Zinc</keyword>